<dbReference type="InterPro" id="IPR029045">
    <property type="entry name" value="ClpP/crotonase-like_dom_sf"/>
</dbReference>
<dbReference type="PANTHER" id="PTHR22855:SF13">
    <property type="entry name" value="METHYLCROTONOYL-COA CARBOXYLASE BETA CHAIN, MITOCHONDRIAL"/>
    <property type="match status" value="1"/>
</dbReference>
<dbReference type="EMBL" id="WPNZ01000003">
    <property type="protein sequence ID" value="MVO84627.1"/>
    <property type="molecule type" value="Genomic_DNA"/>
</dbReference>
<sequence>MQQAPVLASAADPASDAWRSNEAAHRALAEELRGKLAAARLGGGERARQRHVARGKLLPRDRVDALLDPGSPFLEIAPLAADGLYGGDAPAAGVIAGIGRVSGRECVIVANDATVKGGTYYPMTVKKHLRAQEVALENHLPCVYLVDSGGAFLPMQDEVFPDREHFGRIFYNQARLSGAGIPQIAAVLGSCTAGGAYVPAMSDEAVIVRNQGTIFLGGPPLVKAATGEVVTAEELGGGEVHSRVSGVTDHLAEDDPHALRIVRTIVSTLPARDALPWEVRPAEEPKVDPLGLYGAVPVDSRTPYDVREVIARVVDGSRFAEFKAEYGQTLVTGFAHIHGHPVGIVANNGILFSESAQKGAHFIELCDQRGIPLVFLQNISGFMVGRDYEAGGIAKHGAKMVTAVACTRVPKLTVVVGGSYGAGNYSMCGRAYSPRFLWMWPNAKISVMGGEQAASVLATVKRDQLEARGETWSPEDEEAFKAPVRAQYEEQGSAYYATARLWDDGVIDPLETRQVLGLALTACAGAPLGERGFGVFRM</sequence>
<dbReference type="PROSITE" id="PS50980">
    <property type="entry name" value="COA_CT_NTER"/>
    <property type="match status" value="1"/>
</dbReference>
<comment type="caution">
    <text evidence="5">The sequence shown here is derived from an EMBL/GenBank/DDBJ whole genome shotgun (WGS) entry which is preliminary data.</text>
</comment>
<name>A0A6L6WSF2_9ACTN</name>
<dbReference type="FunFam" id="3.90.226.10:FF:000004">
    <property type="entry name" value="Methylcrotonoyl-CoA carboxylase beta chain"/>
    <property type="match status" value="1"/>
</dbReference>
<evidence type="ECO:0000313" key="5">
    <source>
        <dbReference type="EMBL" id="MVO84627.1"/>
    </source>
</evidence>
<dbReference type="InterPro" id="IPR011762">
    <property type="entry name" value="COA_CT_N"/>
</dbReference>
<feature type="domain" description="CoA carboxyltransferase C-terminal" evidence="4">
    <location>
        <begin position="282"/>
        <end position="530"/>
    </location>
</feature>
<dbReference type="RefSeq" id="WP_157164786.1">
    <property type="nucleotide sequence ID" value="NZ_WPNZ01000003.1"/>
</dbReference>
<evidence type="ECO:0000259" key="4">
    <source>
        <dbReference type="PROSITE" id="PS50989"/>
    </source>
</evidence>
<dbReference type="GO" id="GO:1905202">
    <property type="term" value="C:methylcrotonoyl-CoA carboxylase complex"/>
    <property type="evidence" value="ECO:0007669"/>
    <property type="project" value="TreeGrafter"/>
</dbReference>
<dbReference type="InterPro" id="IPR045190">
    <property type="entry name" value="MCCB/AccD1-like"/>
</dbReference>
<evidence type="ECO:0000259" key="3">
    <source>
        <dbReference type="PROSITE" id="PS50980"/>
    </source>
</evidence>
<dbReference type="SUPFAM" id="SSF52096">
    <property type="entry name" value="ClpP/crotonase"/>
    <property type="match status" value="2"/>
</dbReference>
<dbReference type="Gene3D" id="3.90.226.10">
    <property type="entry name" value="2-enoyl-CoA Hydratase, Chain A, domain 1"/>
    <property type="match status" value="2"/>
</dbReference>
<proteinExistence type="inferred from homology"/>
<comment type="similarity">
    <text evidence="1">Belongs to the AccD/PCCB family.</text>
</comment>
<dbReference type="PROSITE" id="PS50989">
    <property type="entry name" value="COA_CT_CTER"/>
    <property type="match status" value="1"/>
</dbReference>
<protein>
    <submittedName>
        <fullName evidence="5">Methylcrotonoyl-CoA carboxylase</fullName>
    </submittedName>
</protein>
<evidence type="ECO:0000256" key="1">
    <source>
        <dbReference type="ARBA" id="ARBA00006102"/>
    </source>
</evidence>
<dbReference type="GO" id="GO:0004485">
    <property type="term" value="F:methylcrotonoyl-CoA carboxylase activity"/>
    <property type="evidence" value="ECO:0007669"/>
    <property type="project" value="TreeGrafter"/>
</dbReference>
<organism evidence="5 6">
    <name type="scientific">Streptomyces typhae</name>
    <dbReference type="NCBI Taxonomy" id="2681492"/>
    <lineage>
        <taxon>Bacteria</taxon>
        <taxon>Bacillati</taxon>
        <taxon>Actinomycetota</taxon>
        <taxon>Actinomycetes</taxon>
        <taxon>Kitasatosporales</taxon>
        <taxon>Streptomycetaceae</taxon>
        <taxon>Streptomyces</taxon>
    </lineage>
</organism>
<dbReference type="GO" id="GO:0006552">
    <property type="term" value="P:L-leucine catabolic process"/>
    <property type="evidence" value="ECO:0007669"/>
    <property type="project" value="TreeGrafter"/>
</dbReference>
<gene>
    <name evidence="5" type="ORF">GPA10_07540</name>
</gene>
<evidence type="ECO:0000313" key="6">
    <source>
        <dbReference type="Proteomes" id="UP000483802"/>
    </source>
</evidence>
<comment type="pathway">
    <text evidence="2">Amino-acid degradation; L-leucine degradation.</text>
</comment>
<feature type="domain" description="CoA carboxyltransferase N-terminal" evidence="3">
    <location>
        <begin position="25"/>
        <end position="281"/>
    </location>
</feature>
<dbReference type="PANTHER" id="PTHR22855">
    <property type="entry name" value="ACETYL, PROPIONYL, PYRUVATE, AND GLUTACONYL CARBOXYLASE-RELATED"/>
    <property type="match status" value="1"/>
</dbReference>
<dbReference type="InterPro" id="IPR034733">
    <property type="entry name" value="AcCoA_carboxyl_beta"/>
</dbReference>
<dbReference type="Proteomes" id="UP000483802">
    <property type="component" value="Unassembled WGS sequence"/>
</dbReference>
<keyword evidence="6" id="KW-1185">Reference proteome</keyword>
<evidence type="ECO:0000256" key="2">
    <source>
        <dbReference type="ARBA" id="ARBA00046317"/>
    </source>
</evidence>
<dbReference type="InterPro" id="IPR011763">
    <property type="entry name" value="COA_CT_C"/>
</dbReference>
<dbReference type="AlphaFoldDB" id="A0A6L6WSF2"/>
<dbReference type="FunFam" id="3.90.226.10:FF:000007">
    <property type="entry name" value="Methylcrotonoyl-CoA carboxylase subunit beta"/>
    <property type="match status" value="1"/>
</dbReference>
<dbReference type="Pfam" id="PF01039">
    <property type="entry name" value="Carboxyl_trans"/>
    <property type="match status" value="1"/>
</dbReference>
<accession>A0A6L6WSF2</accession>
<reference evidence="5 6" key="1">
    <citation type="submission" date="2019-11" db="EMBL/GenBank/DDBJ databases">
        <title>Streptomyces typhae sp. nov., a novel endophytic actinomycete isolated from the root of cattail pollen (Typha angustifolia L.).</title>
        <authorList>
            <person name="Peng C."/>
        </authorList>
    </citation>
    <scope>NUCLEOTIDE SEQUENCE [LARGE SCALE GENOMIC DNA]</scope>
    <source>
        <strain evidence="6">p1417</strain>
    </source>
</reference>